<reference evidence="1 2" key="1">
    <citation type="submission" date="2024-06" db="EMBL/GenBank/DDBJ databases">
        <authorList>
            <person name="Li F."/>
        </authorList>
    </citation>
    <scope>NUCLEOTIDE SEQUENCE [LARGE SCALE GENOMIC DNA]</scope>
    <source>
        <strain evidence="1 2">GXAS 311</strain>
    </source>
</reference>
<evidence type="ECO:0008006" key="3">
    <source>
        <dbReference type="Google" id="ProtNLM"/>
    </source>
</evidence>
<accession>A0ABV2BNT0</accession>
<organism evidence="1 2">
    <name type="scientific">Aliikangiella maris</name>
    <dbReference type="NCBI Taxonomy" id="3162458"/>
    <lineage>
        <taxon>Bacteria</taxon>
        <taxon>Pseudomonadati</taxon>
        <taxon>Pseudomonadota</taxon>
        <taxon>Gammaproteobacteria</taxon>
        <taxon>Oceanospirillales</taxon>
        <taxon>Pleioneaceae</taxon>
        <taxon>Aliikangiella</taxon>
    </lineage>
</organism>
<evidence type="ECO:0000313" key="1">
    <source>
        <dbReference type="EMBL" id="MET1253603.1"/>
    </source>
</evidence>
<comment type="caution">
    <text evidence="1">The sequence shown here is derived from an EMBL/GenBank/DDBJ whole genome shotgun (WGS) entry which is preliminary data.</text>
</comment>
<dbReference type="Proteomes" id="UP001548189">
    <property type="component" value="Unassembled WGS sequence"/>
</dbReference>
<dbReference type="EMBL" id="JBEVCJ010000001">
    <property type="protein sequence ID" value="MET1253603.1"/>
    <property type="molecule type" value="Genomic_DNA"/>
</dbReference>
<proteinExistence type="predicted"/>
<name>A0ABV2BNT0_9GAMM</name>
<protein>
    <recommendedName>
        <fullName evidence="3">IS110 family transposase</fullName>
    </recommendedName>
</protein>
<keyword evidence="2" id="KW-1185">Reference proteome</keyword>
<evidence type="ECO:0000313" key="2">
    <source>
        <dbReference type="Proteomes" id="UP001548189"/>
    </source>
</evidence>
<gene>
    <name evidence="1" type="ORF">ABVT43_00540</name>
</gene>
<dbReference type="RefSeq" id="WP_353873145.1">
    <property type="nucleotide sequence ID" value="NZ_JBEVCJ010000001.1"/>
</dbReference>
<sequence length="46" mass="5142">MAKKLTSNKHFNVVIVALANKTARAAWAMVNNNERYRPELIASVEA</sequence>